<dbReference type="EMBL" id="JAVREP010000010">
    <property type="protein sequence ID" value="MDT0330025.1"/>
    <property type="molecule type" value="Genomic_DNA"/>
</dbReference>
<accession>A0ABU2MBS4</accession>
<sequence length="57" mass="5769">MNDAGRDTGTWDTGPVGNDTAADFCGGLDDAATEEGAGMIRDALLCPPAPGDRLGLF</sequence>
<keyword evidence="2" id="KW-1185">Reference proteome</keyword>
<dbReference type="InterPro" id="IPR025355">
    <property type="entry name" value="DUF4259"/>
</dbReference>
<gene>
    <name evidence="1" type="ORF">RM479_16560</name>
</gene>
<dbReference type="Proteomes" id="UP001183390">
    <property type="component" value="Unassembled WGS sequence"/>
</dbReference>
<dbReference type="Pfam" id="PF14078">
    <property type="entry name" value="DUF4259"/>
    <property type="match status" value="1"/>
</dbReference>
<comment type="caution">
    <text evidence="1">The sequence shown here is derived from an EMBL/GenBank/DDBJ whole genome shotgun (WGS) entry which is preliminary data.</text>
</comment>
<proteinExistence type="predicted"/>
<name>A0ABU2MBS4_9ACTN</name>
<organism evidence="1 2">
    <name type="scientific">Nocardiopsis lambiniae</name>
    <dbReference type="NCBI Taxonomy" id="3075539"/>
    <lineage>
        <taxon>Bacteria</taxon>
        <taxon>Bacillati</taxon>
        <taxon>Actinomycetota</taxon>
        <taxon>Actinomycetes</taxon>
        <taxon>Streptosporangiales</taxon>
        <taxon>Nocardiopsidaceae</taxon>
        <taxon>Nocardiopsis</taxon>
    </lineage>
</organism>
<evidence type="ECO:0000313" key="2">
    <source>
        <dbReference type="Proteomes" id="UP001183390"/>
    </source>
</evidence>
<dbReference type="RefSeq" id="WP_311512618.1">
    <property type="nucleotide sequence ID" value="NZ_JAVREP010000010.1"/>
</dbReference>
<reference evidence="2" key="1">
    <citation type="submission" date="2023-07" db="EMBL/GenBank/DDBJ databases">
        <title>30 novel species of actinomycetes from the DSMZ collection.</title>
        <authorList>
            <person name="Nouioui I."/>
        </authorList>
    </citation>
    <scope>NUCLEOTIDE SEQUENCE [LARGE SCALE GENOMIC DNA]</scope>
    <source>
        <strain evidence="2">DSM 44743</strain>
    </source>
</reference>
<evidence type="ECO:0000313" key="1">
    <source>
        <dbReference type="EMBL" id="MDT0330025.1"/>
    </source>
</evidence>
<protein>
    <submittedName>
        <fullName evidence="1">DUF4259 domain-containing protein</fullName>
    </submittedName>
</protein>